<evidence type="ECO:0000313" key="1">
    <source>
        <dbReference type="EMBL" id="MEH7828283.1"/>
    </source>
</evidence>
<proteinExistence type="predicted"/>
<accession>A0ABU8BUB0</accession>
<keyword evidence="2" id="KW-1185">Reference proteome</keyword>
<comment type="caution">
    <text evidence="1">The sequence shown here is derived from an EMBL/GenBank/DDBJ whole genome shotgun (WGS) entry which is preliminary data.</text>
</comment>
<dbReference type="Proteomes" id="UP001431963">
    <property type="component" value="Unassembled WGS sequence"/>
</dbReference>
<organism evidence="1 2">
    <name type="scientific">Gemmobacter denitrificans</name>
    <dbReference type="NCBI Taxonomy" id="3123040"/>
    <lineage>
        <taxon>Bacteria</taxon>
        <taxon>Pseudomonadati</taxon>
        <taxon>Pseudomonadota</taxon>
        <taxon>Alphaproteobacteria</taxon>
        <taxon>Rhodobacterales</taxon>
        <taxon>Paracoccaceae</taxon>
        <taxon>Gemmobacter</taxon>
    </lineage>
</organism>
<evidence type="ECO:0000313" key="2">
    <source>
        <dbReference type="Proteomes" id="UP001431963"/>
    </source>
</evidence>
<protein>
    <submittedName>
        <fullName evidence="1">Uncharacterized protein</fullName>
    </submittedName>
</protein>
<name>A0ABU8BUB0_9RHOB</name>
<reference evidence="1" key="1">
    <citation type="submission" date="2024-02" db="EMBL/GenBank/DDBJ databases">
        <title>Genome sequences of strain Gemmobacter sp. JM10B15.</title>
        <authorList>
            <person name="Zhang M."/>
        </authorList>
    </citation>
    <scope>NUCLEOTIDE SEQUENCE</scope>
    <source>
        <strain evidence="1">JM10B15</strain>
    </source>
</reference>
<sequence length="49" mass="5892">MLGIFAESLMLAARLTPATSREQIARLRREDEEWMLSIRDRRRFLTEVR</sequence>
<dbReference type="RefSeq" id="WP_335422079.1">
    <property type="nucleotide sequence ID" value="NZ_JBALHR010000004.1"/>
</dbReference>
<dbReference type="EMBL" id="JBALHR010000004">
    <property type="protein sequence ID" value="MEH7828283.1"/>
    <property type="molecule type" value="Genomic_DNA"/>
</dbReference>
<gene>
    <name evidence="1" type="ORF">V6590_08975</name>
</gene>